<dbReference type="Gene3D" id="2.60.200.20">
    <property type="match status" value="1"/>
</dbReference>
<name>A0A154UXS3_9MICO</name>
<evidence type="ECO:0000256" key="1">
    <source>
        <dbReference type="SAM" id="MobiDB-lite"/>
    </source>
</evidence>
<dbReference type="AlphaFoldDB" id="A0A154UXS3"/>
<protein>
    <recommendedName>
        <fullName evidence="4">FHA domain-containing protein</fullName>
    </recommendedName>
</protein>
<evidence type="ECO:0000313" key="2">
    <source>
        <dbReference type="EMBL" id="KZC93744.1"/>
    </source>
</evidence>
<feature type="compositionally biased region" description="Low complexity" evidence="1">
    <location>
        <begin position="204"/>
        <end position="228"/>
    </location>
</feature>
<sequence length="363" mass="36349">MSEGSHRSAPASAGPEGIGLVVPHAAVLLPAGVGSGAVARVWDILAGSDVQAESLVAVLPLRGDAEVPSFGIAVHDGDGPDGARLQVVLRGDAVIDVAADGGIRRIDARGAVPFYLATLDRVAAYRLGRTADAVAADVLDALPILAGAVVCGQVAWSRLAGDAPPSGRRRRGAHARPDAEAAAPAEAPEPAHAVPPATAPAPAPAVSEASARARSAAAPTAAIPTAPAGDGDLAPLPVHAFRIVPADPARRSDPEGPADAERIPLDVPAVVGRRPRPPRVVRGAAPRLVAVASPLGEISGTHVGIRQEGGAVVVTDLDSTNGTAVLVPGAERLALHRGESLVVVPGTRVDIGDGVVLEILPAR</sequence>
<evidence type="ECO:0000313" key="3">
    <source>
        <dbReference type="Proteomes" id="UP000076218"/>
    </source>
</evidence>
<comment type="caution">
    <text evidence="2">The sequence shown here is derived from an EMBL/GenBank/DDBJ whole genome shotgun (WGS) entry which is preliminary data.</text>
</comment>
<gene>
    <name evidence="2" type="ORF">AWH51_01590</name>
</gene>
<dbReference type="EMBL" id="LQXA01000061">
    <property type="protein sequence ID" value="KZC93744.1"/>
    <property type="molecule type" value="Genomic_DNA"/>
</dbReference>
<evidence type="ECO:0008006" key="4">
    <source>
        <dbReference type="Google" id="ProtNLM"/>
    </source>
</evidence>
<feature type="region of interest" description="Disordered" evidence="1">
    <location>
        <begin position="160"/>
        <end position="231"/>
    </location>
</feature>
<accession>A0A154UXS3</accession>
<dbReference type="OrthoDB" id="5485098at2"/>
<dbReference type="InterPro" id="IPR008984">
    <property type="entry name" value="SMAD_FHA_dom_sf"/>
</dbReference>
<reference evidence="2 3" key="1">
    <citation type="submission" date="2016-01" db="EMBL/GenBank/DDBJ databases">
        <title>Draft genome sequence of Clavibacter michiganensis subsp. tessellarius DOAB 609.</title>
        <authorList>
            <person name="Tambong J.T."/>
        </authorList>
    </citation>
    <scope>NUCLEOTIDE SEQUENCE [LARGE SCALE GENOMIC DNA]</scope>
    <source>
        <strain evidence="2 3">DOAB 609</strain>
    </source>
</reference>
<dbReference type="SUPFAM" id="SSF49879">
    <property type="entry name" value="SMAD/FHA domain"/>
    <property type="match status" value="1"/>
</dbReference>
<dbReference type="Proteomes" id="UP000076218">
    <property type="component" value="Unassembled WGS sequence"/>
</dbReference>
<dbReference type="RefSeq" id="WP_063072907.1">
    <property type="nucleotide sequence ID" value="NZ_LQXA01000061.1"/>
</dbReference>
<proteinExistence type="predicted"/>
<organism evidence="2 3">
    <name type="scientific">Clavibacter tessellarius</name>
    <dbReference type="NCBI Taxonomy" id="31965"/>
    <lineage>
        <taxon>Bacteria</taxon>
        <taxon>Bacillati</taxon>
        <taxon>Actinomycetota</taxon>
        <taxon>Actinomycetes</taxon>
        <taxon>Micrococcales</taxon>
        <taxon>Microbacteriaceae</taxon>
        <taxon>Clavibacter</taxon>
    </lineage>
</organism>
<dbReference type="STRING" id="31965.AWH51_01590"/>
<feature type="compositionally biased region" description="Low complexity" evidence="1">
    <location>
        <begin position="180"/>
        <end position="196"/>
    </location>
</feature>